<sequence>MNRTEDGEASSSQQRAHKQIPPKQLRRTEPAHPPENSSGDRGFEVMNLQDVSPMVGSEDETQDPTSVSPTIEILKPPPGQKWVCEVKDGQPLGEEGGALEHRFGVFLRTWSYFH</sequence>
<evidence type="ECO:0000313" key="2">
    <source>
        <dbReference type="EMBL" id="KAG9446955.1"/>
    </source>
</evidence>
<name>A0AAV7EDM8_ARIFI</name>
<dbReference type="EMBL" id="JAINDJ010000005">
    <property type="protein sequence ID" value="KAG9446955.1"/>
    <property type="molecule type" value="Genomic_DNA"/>
</dbReference>
<gene>
    <name evidence="2" type="ORF">H6P81_013083</name>
</gene>
<protein>
    <submittedName>
        <fullName evidence="2">Uncharacterized protein</fullName>
    </submittedName>
</protein>
<organism evidence="2 3">
    <name type="scientific">Aristolochia fimbriata</name>
    <name type="common">White veined hardy Dutchman's pipe vine</name>
    <dbReference type="NCBI Taxonomy" id="158543"/>
    <lineage>
        <taxon>Eukaryota</taxon>
        <taxon>Viridiplantae</taxon>
        <taxon>Streptophyta</taxon>
        <taxon>Embryophyta</taxon>
        <taxon>Tracheophyta</taxon>
        <taxon>Spermatophyta</taxon>
        <taxon>Magnoliopsida</taxon>
        <taxon>Magnoliidae</taxon>
        <taxon>Piperales</taxon>
        <taxon>Aristolochiaceae</taxon>
        <taxon>Aristolochia</taxon>
    </lineage>
</organism>
<evidence type="ECO:0000256" key="1">
    <source>
        <dbReference type="SAM" id="MobiDB-lite"/>
    </source>
</evidence>
<evidence type="ECO:0000313" key="3">
    <source>
        <dbReference type="Proteomes" id="UP000825729"/>
    </source>
</evidence>
<reference evidence="2 3" key="1">
    <citation type="submission" date="2021-07" db="EMBL/GenBank/DDBJ databases">
        <title>The Aristolochia fimbriata genome: insights into angiosperm evolution, floral development and chemical biosynthesis.</title>
        <authorList>
            <person name="Jiao Y."/>
        </authorList>
    </citation>
    <scope>NUCLEOTIDE SEQUENCE [LARGE SCALE GENOMIC DNA]</scope>
    <source>
        <strain evidence="2">IBCAS-2021</strain>
        <tissue evidence="2">Leaf</tissue>
    </source>
</reference>
<dbReference type="Proteomes" id="UP000825729">
    <property type="component" value="Unassembled WGS sequence"/>
</dbReference>
<feature type="region of interest" description="Disordered" evidence="1">
    <location>
        <begin position="1"/>
        <end position="79"/>
    </location>
</feature>
<proteinExistence type="predicted"/>
<dbReference type="AlphaFoldDB" id="A0AAV7EDM8"/>
<comment type="caution">
    <text evidence="2">The sequence shown here is derived from an EMBL/GenBank/DDBJ whole genome shotgun (WGS) entry which is preliminary data.</text>
</comment>
<accession>A0AAV7EDM8</accession>
<keyword evidence="3" id="KW-1185">Reference proteome</keyword>